<feature type="transmembrane region" description="Helical" evidence="1">
    <location>
        <begin position="33"/>
        <end position="53"/>
    </location>
</feature>
<dbReference type="Proteomes" id="UP000298127">
    <property type="component" value="Unassembled WGS sequence"/>
</dbReference>
<dbReference type="RefSeq" id="WP_135120781.1">
    <property type="nucleotide sequence ID" value="NZ_SPQZ01000004.1"/>
</dbReference>
<organism evidence="2 3">
    <name type="scientific">Orlajensenia leifsoniae</name>
    <dbReference type="NCBI Taxonomy" id="2561933"/>
    <lineage>
        <taxon>Bacteria</taxon>
        <taxon>Bacillati</taxon>
        <taxon>Actinomycetota</taxon>
        <taxon>Actinomycetes</taxon>
        <taxon>Micrococcales</taxon>
        <taxon>Microbacteriaceae</taxon>
        <taxon>Orlajensenia</taxon>
    </lineage>
</organism>
<protein>
    <recommendedName>
        <fullName evidence="4">ABC transporter permease</fullName>
    </recommendedName>
</protein>
<evidence type="ECO:0000313" key="3">
    <source>
        <dbReference type="Proteomes" id="UP000298127"/>
    </source>
</evidence>
<proteinExistence type="predicted"/>
<evidence type="ECO:0008006" key="4">
    <source>
        <dbReference type="Google" id="ProtNLM"/>
    </source>
</evidence>
<accession>A0A4Y9QWC7</accession>
<keyword evidence="1" id="KW-1133">Transmembrane helix</keyword>
<evidence type="ECO:0000313" key="2">
    <source>
        <dbReference type="EMBL" id="TFV96821.1"/>
    </source>
</evidence>
<name>A0A4Y9QWC7_9MICO</name>
<dbReference type="AlphaFoldDB" id="A0A4Y9QWC7"/>
<gene>
    <name evidence="2" type="ORF">E4M00_12180</name>
</gene>
<comment type="caution">
    <text evidence="2">The sequence shown here is derived from an EMBL/GenBank/DDBJ whole genome shotgun (WGS) entry which is preliminary data.</text>
</comment>
<feature type="transmembrane region" description="Helical" evidence="1">
    <location>
        <begin position="186"/>
        <end position="210"/>
    </location>
</feature>
<evidence type="ECO:0000256" key="1">
    <source>
        <dbReference type="SAM" id="Phobius"/>
    </source>
</evidence>
<dbReference type="Pfam" id="PF12730">
    <property type="entry name" value="ABC2_membrane_4"/>
    <property type="match status" value="1"/>
</dbReference>
<dbReference type="EMBL" id="SPQZ01000004">
    <property type="protein sequence ID" value="TFV96821.1"/>
    <property type="molecule type" value="Genomic_DNA"/>
</dbReference>
<keyword evidence="3" id="KW-1185">Reference proteome</keyword>
<keyword evidence="1" id="KW-0472">Membrane</keyword>
<reference evidence="2 3" key="1">
    <citation type="journal article" date="2018" name="J. Microbiol.">
        <title>Leifsonia flava sp. nov., a novel actinobacterium isolated from the rhizosphere of Aquilegia viridiflora.</title>
        <authorList>
            <person name="Cai Y."/>
            <person name="Tao W.Z."/>
            <person name="Ma Y.J."/>
            <person name="Cheng J."/>
            <person name="Zhang M.Y."/>
            <person name="Zhang Y.X."/>
        </authorList>
    </citation>
    <scope>NUCLEOTIDE SEQUENCE [LARGE SCALE GENOMIC DNA]</scope>
    <source>
        <strain evidence="2 3">SYP-B2174</strain>
    </source>
</reference>
<feature type="transmembrane region" description="Helical" evidence="1">
    <location>
        <begin position="59"/>
        <end position="84"/>
    </location>
</feature>
<feature type="transmembrane region" description="Helical" evidence="1">
    <location>
        <begin position="230"/>
        <end position="252"/>
    </location>
</feature>
<feature type="transmembrane region" description="Helical" evidence="1">
    <location>
        <begin position="156"/>
        <end position="174"/>
    </location>
</feature>
<keyword evidence="1" id="KW-0812">Transmembrane</keyword>
<sequence length="257" mass="26239">MTTTTLPASGTRVSFGGVFTSEWLKFRSLRSSWWLAGSAVVGTLLLVAFWSTAVPGASLANVLAAMANGYVVCGLLLIVIGAMISTADYENHAITVFLAAVPSRTPLVLAKVLLAAIVGVVVGGVAGALALAVSIALHGGGASFGDPGVLRVLGDVAFYGAVLCVTGATVGLVFRSTIASVGAAIGYLFIVPIIIGLVPLDAFGLFSQTFPGNASTNFFGVTVDPGHLDPVSGVIAAVIWTAAWVVFAVFWVKRRNA</sequence>
<feature type="transmembrane region" description="Helical" evidence="1">
    <location>
        <begin position="112"/>
        <end position="136"/>
    </location>
</feature>